<evidence type="ECO:0000313" key="1">
    <source>
        <dbReference type="EMBL" id="OCL27540.1"/>
    </source>
</evidence>
<name>A0A1C0AB01_9FIRM</name>
<reference evidence="1 2" key="2">
    <citation type="submission" date="2016-08" db="EMBL/GenBank/DDBJ databases">
        <title>Orenia metallireducens sp. nov. strain Z6, a Novel Metal-reducing Firmicute from the Deep Subsurface.</title>
        <authorList>
            <person name="Maxim B.I."/>
            <person name="Kenneth K."/>
            <person name="Flynn T.M."/>
            <person name="Oloughlin E.J."/>
            <person name="Locke R.A."/>
            <person name="Weber J.R."/>
            <person name="Egan S.M."/>
            <person name="Mackie R.I."/>
            <person name="Cann I.K."/>
        </authorList>
    </citation>
    <scope>NUCLEOTIDE SEQUENCE [LARGE SCALE GENOMIC DNA]</scope>
    <source>
        <strain evidence="1 2">Z6</strain>
    </source>
</reference>
<proteinExistence type="predicted"/>
<reference evidence="2" key="1">
    <citation type="submission" date="2016-07" db="EMBL/GenBank/DDBJ databases">
        <authorList>
            <person name="Florea S."/>
            <person name="Webb J.S."/>
            <person name="Jaromczyk J."/>
            <person name="Schardl C.L."/>
        </authorList>
    </citation>
    <scope>NUCLEOTIDE SEQUENCE [LARGE SCALE GENOMIC DNA]</scope>
    <source>
        <strain evidence="2">Z6</strain>
    </source>
</reference>
<dbReference type="Pfam" id="PF08812">
    <property type="entry name" value="YtxC"/>
    <property type="match status" value="1"/>
</dbReference>
<dbReference type="AlphaFoldDB" id="A0A1C0AB01"/>
<accession>A0A1C0AB01</accession>
<dbReference type="OrthoDB" id="2986513at2"/>
<protein>
    <recommendedName>
        <fullName evidence="3">Sporulation protein YtxC</fullName>
    </recommendedName>
</protein>
<keyword evidence="2" id="KW-1185">Reference proteome</keyword>
<evidence type="ECO:0008006" key="3">
    <source>
        <dbReference type="Google" id="ProtNLM"/>
    </source>
</evidence>
<organism evidence="1 2">
    <name type="scientific">Orenia metallireducens</name>
    <dbReference type="NCBI Taxonomy" id="1413210"/>
    <lineage>
        <taxon>Bacteria</taxon>
        <taxon>Bacillati</taxon>
        <taxon>Bacillota</taxon>
        <taxon>Clostridia</taxon>
        <taxon>Halanaerobiales</taxon>
        <taxon>Halobacteroidaceae</taxon>
        <taxon>Orenia</taxon>
    </lineage>
</organism>
<comment type="caution">
    <text evidence="1">The sequence shown here is derived from an EMBL/GenBank/DDBJ whole genome shotgun (WGS) entry which is preliminary data.</text>
</comment>
<dbReference type="Proteomes" id="UP000093514">
    <property type="component" value="Unassembled WGS sequence"/>
</dbReference>
<gene>
    <name evidence="1" type="ORF">U472_02955</name>
</gene>
<dbReference type="RefSeq" id="WP_068715386.1">
    <property type="nucleotide sequence ID" value="NZ_LWDV01000007.1"/>
</dbReference>
<dbReference type="EMBL" id="LWDV01000007">
    <property type="protein sequence ID" value="OCL27540.1"/>
    <property type="molecule type" value="Genomic_DNA"/>
</dbReference>
<evidence type="ECO:0000313" key="2">
    <source>
        <dbReference type="Proteomes" id="UP000093514"/>
    </source>
</evidence>
<dbReference type="InterPro" id="IPR014199">
    <property type="entry name" value="Spore_YtxC"/>
</dbReference>
<sequence length="297" mass="34817">MPITEIGTSRYADCLRERLAFELEFLKEDGIIIEIDEFGNGELCIFTCRCSFTNGELDNLTTIFKEYIANALSDVIINDLEEELLMKILKSNYRDFSDQQREEILEIAMDRLNFLISKEENDIISKIQRKNRILLEILNYLEETNEITLEGFIRFRLKDYLTELEVAIDRAVEDFVVEKEYEEFINLLKYFIDNQEAKNRLIHVVKINNGHFKLLDQNEKVVENTYLDEHILNMVDCELDYEDLLISALITAAPEEIILHFKEPISLLKTLQNVFTDKISICLGCKHCKRGSFNESE</sequence>